<dbReference type="InterPro" id="IPR051463">
    <property type="entry name" value="Peptidase_U62_metallo"/>
</dbReference>
<keyword evidence="4" id="KW-1185">Reference proteome</keyword>
<dbReference type="InterPro" id="IPR045569">
    <property type="entry name" value="Metalloprtase-TldD/E_C"/>
</dbReference>
<comment type="caution">
    <text evidence="3">The sequence shown here is derived from an EMBL/GenBank/DDBJ whole genome shotgun (WGS) entry which is preliminary data.</text>
</comment>
<protein>
    <submittedName>
        <fullName evidence="3">Metallopeptidase TldD-related protein</fullName>
    </submittedName>
</protein>
<gene>
    <name evidence="3" type="ORF">R0G64_33005</name>
</gene>
<feature type="non-terminal residue" evidence="3">
    <location>
        <position position="1"/>
    </location>
</feature>
<dbReference type="InterPro" id="IPR036059">
    <property type="entry name" value="TldD/PmbA_sf"/>
</dbReference>
<dbReference type="InterPro" id="IPR023153">
    <property type="entry name" value="DarP_sf"/>
</dbReference>
<evidence type="ECO:0000313" key="4">
    <source>
        <dbReference type="Proteomes" id="UP001273935"/>
    </source>
</evidence>
<proteinExistence type="inferred from homology"/>
<feature type="domain" description="Metalloprotease TldD/E C-terminal" evidence="2">
    <location>
        <begin position="3"/>
        <end position="35"/>
    </location>
</feature>
<dbReference type="Gene3D" id="1.10.60.30">
    <property type="entry name" value="PSPTO4464-like domains"/>
    <property type="match status" value="1"/>
</dbReference>
<name>A0ABU3Y1X2_9GAMM</name>
<dbReference type="Proteomes" id="UP001273935">
    <property type="component" value="Unassembled WGS sequence"/>
</dbReference>
<dbReference type="Pfam" id="PF19289">
    <property type="entry name" value="PmbA_TldD_3rd"/>
    <property type="match status" value="1"/>
</dbReference>
<dbReference type="PANTHER" id="PTHR30624">
    <property type="entry name" value="UNCHARACTERIZED PROTEIN TLDD AND PMBA"/>
    <property type="match status" value="1"/>
</dbReference>
<accession>A0ABU3Y1X2</accession>
<dbReference type="SUPFAM" id="SSF158710">
    <property type="entry name" value="PSPTO4464-like"/>
    <property type="match status" value="1"/>
</dbReference>
<dbReference type="PANTHER" id="PTHR30624:SF4">
    <property type="entry name" value="METALLOPROTEASE TLDD"/>
    <property type="match status" value="1"/>
</dbReference>
<evidence type="ECO:0000256" key="1">
    <source>
        <dbReference type="ARBA" id="ARBA00005836"/>
    </source>
</evidence>
<evidence type="ECO:0000313" key="3">
    <source>
        <dbReference type="EMBL" id="MDV3444102.1"/>
    </source>
</evidence>
<feature type="non-terminal residue" evidence="3">
    <location>
        <position position="68"/>
    </location>
</feature>
<dbReference type="EMBL" id="JAWJUL010000703">
    <property type="protein sequence ID" value="MDV3444102.1"/>
    <property type="molecule type" value="Genomic_DNA"/>
</dbReference>
<comment type="similarity">
    <text evidence="1">Belongs to the peptidase U62 family.</text>
</comment>
<organism evidence="3 4">
    <name type="scientific">Metapseudomonas otitidis</name>
    <dbReference type="NCBI Taxonomy" id="319939"/>
    <lineage>
        <taxon>Bacteria</taxon>
        <taxon>Pseudomonadati</taxon>
        <taxon>Pseudomonadota</taxon>
        <taxon>Gammaproteobacteria</taxon>
        <taxon>Pseudomonadales</taxon>
        <taxon>Pseudomonadaceae</taxon>
        <taxon>Metapseudomonas</taxon>
    </lineage>
</organism>
<evidence type="ECO:0000259" key="2">
    <source>
        <dbReference type="Pfam" id="PF19289"/>
    </source>
</evidence>
<sequence>TLAGRRGSLSVDDEGTPTQCTTLIENGVLKGYMQDKLPLTDALRKALVEAPKHKAHIARKRHLQYIGK</sequence>
<dbReference type="SUPFAM" id="SSF111283">
    <property type="entry name" value="Putative modulator of DNA gyrase, PmbA/TldD"/>
    <property type="match status" value="1"/>
</dbReference>
<dbReference type="RefSeq" id="WP_317234975.1">
    <property type="nucleotide sequence ID" value="NZ_JAWJUL010000703.1"/>
</dbReference>
<reference evidence="3 4" key="1">
    <citation type="submission" date="2023-10" db="EMBL/GenBank/DDBJ databases">
        <title>Pseudomonas otitidis isolated from a paediatric patient with cystic fibrosis in Chile.</title>
        <authorList>
            <person name="Amsteins-Romero L."/>
            <person name="Opazo-Capurro A."/>
            <person name="Matus-Kohler M."/>
            <person name="Gonzalez-Rocha G."/>
        </authorList>
    </citation>
    <scope>NUCLEOTIDE SEQUENCE [LARGE SCALE GENOMIC DNA]</scope>
    <source>
        <strain evidence="3 4">P-714</strain>
    </source>
</reference>